<evidence type="ECO:0000256" key="1">
    <source>
        <dbReference type="SAM" id="MobiDB-lite"/>
    </source>
</evidence>
<dbReference type="KEGG" id="lcc:B488_01760"/>
<dbReference type="SMART" id="SM00091">
    <property type="entry name" value="PAS"/>
    <property type="match status" value="2"/>
</dbReference>
<dbReference type="RefSeq" id="WP_015272596.1">
    <property type="nucleotide sequence ID" value="NC_019907.1"/>
</dbReference>
<feature type="compositionally biased region" description="Polar residues" evidence="1">
    <location>
        <begin position="511"/>
        <end position="524"/>
    </location>
</feature>
<gene>
    <name evidence="3" type="ordered locus">B488_01760</name>
</gene>
<dbReference type="InterPro" id="IPR000014">
    <property type="entry name" value="PAS"/>
</dbReference>
<feature type="domain" description="PAS" evidence="2">
    <location>
        <begin position="698"/>
        <end position="768"/>
    </location>
</feature>
<feature type="region of interest" description="Disordered" evidence="1">
    <location>
        <begin position="498"/>
        <end position="524"/>
    </location>
</feature>
<keyword evidence="4" id="KW-1185">Reference proteome</keyword>
<dbReference type="EMBL" id="CP003789">
    <property type="protein sequence ID" value="AGA64169.1"/>
    <property type="molecule type" value="Genomic_DNA"/>
</dbReference>
<evidence type="ECO:0000313" key="3">
    <source>
        <dbReference type="EMBL" id="AGA64169.1"/>
    </source>
</evidence>
<evidence type="ECO:0000313" key="4">
    <source>
        <dbReference type="Proteomes" id="UP000010799"/>
    </source>
</evidence>
<dbReference type="Pfam" id="PF13426">
    <property type="entry name" value="PAS_9"/>
    <property type="match status" value="1"/>
</dbReference>
<dbReference type="GO" id="GO:0016301">
    <property type="term" value="F:kinase activity"/>
    <property type="evidence" value="ECO:0007669"/>
    <property type="project" value="UniProtKB-KW"/>
</dbReference>
<proteinExistence type="predicted"/>
<dbReference type="CDD" id="cd00130">
    <property type="entry name" value="PAS"/>
    <property type="match status" value="1"/>
</dbReference>
<feature type="compositionally biased region" description="Basic and acidic residues" evidence="1">
    <location>
        <begin position="498"/>
        <end position="510"/>
    </location>
</feature>
<sequence length="821" mass="93211">MMKHPFIDITVHPLIRKSFVEGKAVALLSKDMRNLLWTNGIAANLFGYSSIYNFLNKGLNHTSVYFRQLQTAVNQLKKPGDLRNFIMLIAFNFQNFLIQVTVEMISLKEHEVVILLVASLENSIFPKITQEQHMILGLDNSNINVIALGNEGQIIAASPHFIKLKVNSEATQLMAMCSEKRSRRLIKQPILIQNNIMELPLSSETETNPLHSLKELTKEISISSLENFDTGNKDNLQTQITGMNDQEQTPETLSEEIKMQSQQSTEFESMKINTIDHLNQEIDNKTPFTFNAQPRVVRFVWKVNAQTCFCEISKELPETIGPYAASIIGINFNDLNVILNLDPEGHIPELLKQQNTWSIENTYWPIENTDLKVPIDFAALPTYTRDRKFDGFRGFGIIRISEAITDSLKTGLMINNIFNSLAEKIKVKYSYETNANLPQDTSFSLIPKEIKDKKELSLLEQQNPFLSNSDDISEKIILFSKYQMLNFDTLSHSGKDALEDSSNHLRKNDNSDVLNSTPNTNTHNKQINTQETTALHQPIEKNQSSQKETFKYKSNCSVKLPKWVHEGYGLSVDNIDSISIPLLIYSGHRIYYTNLAFLILTGYKSHEEIETAGGLSKLLEPQHSQKNSEHSSTISILCSDGTFIPVSVRLHSILWEGQKLLSLTVVPLIEEYEYHEPNNIAPKYEKRIKAYIHALETEITQLNSILETASNGIVIISPDRKIQSINHPATLLFNYTSEEINGKSFTILFSSESQKIITDYLDDISTDNAFHLLNQWKEVFGRKANGDSIPIFLTIKKLLSSSGYYATLQDVVQLKHNEEAV</sequence>
<keyword evidence="3" id="KW-0808">Transferase</keyword>
<protein>
    <submittedName>
        <fullName evidence="3">Putative two-component sensor histidine kinase protein</fullName>
    </submittedName>
</protein>
<dbReference type="STRING" id="1215343.B488_01760"/>
<reference evidence="3 4" key="1">
    <citation type="journal article" date="2012" name="Stand. Genomic Sci.">
        <title>Complete genome sequence of Liberibacter crescens BT-1.</title>
        <authorList>
            <person name="Leonard M.T."/>
            <person name="Fagen J.R."/>
            <person name="Davis-Richardson A.G."/>
            <person name="Davis M.J."/>
            <person name="Triplett E.W."/>
        </authorList>
    </citation>
    <scope>NUCLEOTIDE SEQUENCE [LARGE SCALE GENOMIC DNA]</scope>
    <source>
        <strain evidence="3 4">BT-1</strain>
    </source>
</reference>
<evidence type="ECO:0000259" key="2">
    <source>
        <dbReference type="PROSITE" id="PS50112"/>
    </source>
</evidence>
<dbReference type="SUPFAM" id="SSF55785">
    <property type="entry name" value="PYP-like sensor domain (PAS domain)"/>
    <property type="match status" value="1"/>
</dbReference>
<dbReference type="HOGENOM" id="CLU_344462_0_0_5"/>
<keyword evidence="3" id="KW-0418">Kinase</keyword>
<dbReference type="eggNOG" id="COG2205">
    <property type="taxonomic scope" value="Bacteria"/>
</dbReference>
<dbReference type="NCBIfam" id="TIGR00229">
    <property type="entry name" value="sensory_box"/>
    <property type="match status" value="1"/>
</dbReference>
<dbReference type="Gene3D" id="3.30.450.20">
    <property type="entry name" value="PAS domain"/>
    <property type="match status" value="1"/>
</dbReference>
<dbReference type="Proteomes" id="UP000010799">
    <property type="component" value="Chromosome"/>
</dbReference>
<dbReference type="PROSITE" id="PS50112">
    <property type="entry name" value="PAS"/>
    <property type="match status" value="1"/>
</dbReference>
<dbReference type="PATRIC" id="fig|1215343.11.peg.185"/>
<accession>L0ERQ0</accession>
<dbReference type="InterPro" id="IPR035965">
    <property type="entry name" value="PAS-like_dom_sf"/>
</dbReference>
<name>L0ERQ0_LIBCB</name>
<dbReference type="AlphaFoldDB" id="L0ERQ0"/>
<organism evidence="3 4">
    <name type="scientific">Liberibacter crescens (strain BT-1)</name>
    <dbReference type="NCBI Taxonomy" id="1215343"/>
    <lineage>
        <taxon>Bacteria</taxon>
        <taxon>Pseudomonadati</taxon>
        <taxon>Pseudomonadota</taxon>
        <taxon>Alphaproteobacteria</taxon>
        <taxon>Hyphomicrobiales</taxon>
        <taxon>Rhizobiaceae</taxon>
        <taxon>Liberibacter</taxon>
    </lineage>
</organism>